<feature type="compositionally biased region" description="Basic and acidic residues" evidence="1">
    <location>
        <begin position="16"/>
        <end position="26"/>
    </location>
</feature>
<comment type="caution">
    <text evidence="2">The sequence shown here is derived from an EMBL/GenBank/DDBJ whole genome shotgun (WGS) entry which is preliminary data.</text>
</comment>
<reference evidence="2" key="1">
    <citation type="journal article" date="2019" name="Sci. Rep.">
        <title>Draft genome of Tanacetum cinerariifolium, the natural source of mosquito coil.</title>
        <authorList>
            <person name="Yamashiro T."/>
            <person name="Shiraishi A."/>
            <person name="Satake H."/>
            <person name="Nakayama K."/>
        </authorList>
    </citation>
    <scope>NUCLEOTIDE SEQUENCE</scope>
</reference>
<name>A0A699HS14_TANCI</name>
<evidence type="ECO:0008006" key="3">
    <source>
        <dbReference type="Google" id="ProtNLM"/>
    </source>
</evidence>
<dbReference type="AlphaFoldDB" id="A0A699HS14"/>
<feature type="non-terminal residue" evidence="2">
    <location>
        <position position="1"/>
    </location>
</feature>
<proteinExistence type="predicted"/>
<sequence>GGTGVRVCRGRRGRRPREGNDEHVDDLNWQGNDQGMGANEGIEGVNRNAKGANGGAPDFLTIIAQQLQNLLPTMLAQKVTFVVNSVFAEGADLVLFKEFAIVALQVTKIHPLNQTLSMILQTFSPTLYNLSTRLTRTSYVGMILTMVMIVHHGVNEGNQDKIKEMNQVTHTSEPLRRFNSICYDDYDYEEGTFPLSDIISQIPPSIVITTSPPVLPIKDLEVSLIMGNEELNTILEKESDKFIKSSVADLFPIPSESEDTSRNDSECILPSCDDFSPIIVFEEESVTFSNPFFDSNNDFTSSDDESISDEDVPEDNVKIYSNPLFKFDDEYISNDVNPLFDEVLEDIECKDSYDSNLDELTFLVTHLLDVNKDEYFAP</sequence>
<evidence type="ECO:0000256" key="1">
    <source>
        <dbReference type="SAM" id="MobiDB-lite"/>
    </source>
</evidence>
<organism evidence="2">
    <name type="scientific">Tanacetum cinerariifolium</name>
    <name type="common">Dalmatian daisy</name>
    <name type="synonym">Chrysanthemum cinerariifolium</name>
    <dbReference type="NCBI Taxonomy" id="118510"/>
    <lineage>
        <taxon>Eukaryota</taxon>
        <taxon>Viridiplantae</taxon>
        <taxon>Streptophyta</taxon>
        <taxon>Embryophyta</taxon>
        <taxon>Tracheophyta</taxon>
        <taxon>Spermatophyta</taxon>
        <taxon>Magnoliopsida</taxon>
        <taxon>eudicotyledons</taxon>
        <taxon>Gunneridae</taxon>
        <taxon>Pentapetalae</taxon>
        <taxon>asterids</taxon>
        <taxon>campanulids</taxon>
        <taxon>Asterales</taxon>
        <taxon>Asteraceae</taxon>
        <taxon>Asteroideae</taxon>
        <taxon>Anthemideae</taxon>
        <taxon>Anthemidinae</taxon>
        <taxon>Tanacetum</taxon>
    </lineage>
</organism>
<dbReference type="EMBL" id="BKCJ010183145">
    <property type="protein sequence ID" value="GEY49275.1"/>
    <property type="molecule type" value="Genomic_DNA"/>
</dbReference>
<feature type="region of interest" description="Disordered" evidence="1">
    <location>
        <begin position="1"/>
        <end position="48"/>
    </location>
</feature>
<protein>
    <recommendedName>
        <fullName evidence="3">Reverse transcriptase domain-containing protein</fullName>
    </recommendedName>
</protein>
<gene>
    <name evidence="2" type="ORF">Tci_421249</name>
</gene>
<evidence type="ECO:0000313" key="2">
    <source>
        <dbReference type="EMBL" id="GEY49275.1"/>
    </source>
</evidence>
<accession>A0A699HS14</accession>